<evidence type="ECO:0000313" key="2">
    <source>
        <dbReference type="Proteomes" id="UP000076871"/>
    </source>
</evidence>
<evidence type="ECO:0000313" key="1">
    <source>
        <dbReference type="EMBL" id="KZT03072.1"/>
    </source>
</evidence>
<evidence type="ECO:0008006" key="3">
    <source>
        <dbReference type="Google" id="ProtNLM"/>
    </source>
</evidence>
<accession>A0A165CME5</accession>
<sequence length="102" mass="11272">MSLVSAPFEQYFFRQHSLLLLSNGSYSTEHGYEGARNAKRANDDEEVAIAVMGVTDSGKPTFINLVSGSSLTAVSSHVQAQLRPRGHSNCRSNRDIARYPWI</sequence>
<protein>
    <recommendedName>
        <fullName evidence="3">G domain-containing protein</fullName>
    </recommendedName>
</protein>
<dbReference type="InParanoid" id="A0A165CME5"/>
<proteinExistence type="predicted"/>
<organism evidence="1 2">
    <name type="scientific">Laetiporus sulphureus 93-53</name>
    <dbReference type="NCBI Taxonomy" id="1314785"/>
    <lineage>
        <taxon>Eukaryota</taxon>
        <taxon>Fungi</taxon>
        <taxon>Dikarya</taxon>
        <taxon>Basidiomycota</taxon>
        <taxon>Agaricomycotina</taxon>
        <taxon>Agaricomycetes</taxon>
        <taxon>Polyporales</taxon>
        <taxon>Laetiporus</taxon>
    </lineage>
</organism>
<dbReference type="AlphaFoldDB" id="A0A165CME5"/>
<dbReference type="RefSeq" id="XP_040760812.1">
    <property type="nucleotide sequence ID" value="XM_040902260.1"/>
</dbReference>
<gene>
    <name evidence="1" type="ORF">LAESUDRAFT_383649</name>
</gene>
<reference evidence="1 2" key="1">
    <citation type="journal article" date="2016" name="Mol. Biol. Evol.">
        <title>Comparative Genomics of Early-Diverging Mushroom-Forming Fungi Provides Insights into the Origins of Lignocellulose Decay Capabilities.</title>
        <authorList>
            <person name="Nagy L.G."/>
            <person name="Riley R."/>
            <person name="Tritt A."/>
            <person name="Adam C."/>
            <person name="Daum C."/>
            <person name="Floudas D."/>
            <person name="Sun H."/>
            <person name="Yadav J.S."/>
            <person name="Pangilinan J."/>
            <person name="Larsson K.H."/>
            <person name="Matsuura K."/>
            <person name="Barry K."/>
            <person name="Labutti K."/>
            <person name="Kuo R."/>
            <person name="Ohm R.A."/>
            <person name="Bhattacharya S.S."/>
            <person name="Shirouzu T."/>
            <person name="Yoshinaga Y."/>
            <person name="Martin F.M."/>
            <person name="Grigoriev I.V."/>
            <person name="Hibbett D.S."/>
        </authorList>
    </citation>
    <scope>NUCLEOTIDE SEQUENCE [LARGE SCALE GENOMIC DNA]</scope>
    <source>
        <strain evidence="1 2">93-53</strain>
    </source>
</reference>
<keyword evidence="2" id="KW-1185">Reference proteome</keyword>
<dbReference type="EMBL" id="KV427647">
    <property type="protein sequence ID" value="KZT03072.1"/>
    <property type="molecule type" value="Genomic_DNA"/>
</dbReference>
<name>A0A165CME5_9APHY</name>
<dbReference type="GeneID" id="63819291"/>
<dbReference type="Proteomes" id="UP000076871">
    <property type="component" value="Unassembled WGS sequence"/>
</dbReference>